<accession>A0A6M8SRC9</accession>
<proteinExistence type="predicted"/>
<protein>
    <submittedName>
        <fullName evidence="2">Class I SAM-dependent methyltransferase</fullName>
    </submittedName>
</protein>
<keyword evidence="2" id="KW-0489">Methyltransferase</keyword>
<dbReference type="Proteomes" id="UP000504844">
    <property type="component" value="Chromosome"/>
</dbReference>
<dbReference type="KEGG" id="dee:HQN60_14835"/>
<reference evidence="2 3" key="1">
    <citation type="submission" date="2020-05" db="EMBL/GenBank/DDBJ databases">
        <title>Complete genome sequence of Deefgea sp. D17.</title>
        <authorList>
            <person name="Bae J.-W."/>
            <person name="Han J.E."/>
        </authorList>
    </citation>
    <scope>NUCLEOTIDE SEQUENCE [LARGE SCALE GENOMIC DNA]</scope>
    <source>
        <strain evidence="2 3">D17</strain>
    </source>
</reference>
<organism evidence="2 3">
    <name type="scientific">Deefgea piscis</name>
    <dbReference type="NCBI Taxonomy" id="2739061"/>
    <lineage>
        <taxon>Bacteria</taxon>
        <taxon>Pseudomonadati</taxon>
        <taxon>Pseudomonadota</taxon>
        <taxon>Betaproteobacteria</taxon>
        <taxon>Neisseriales</taxon>
        <taxon>Chitinibacteraceae</taxon>
        <taxon>Deefgea</taxon>
    </lineage>
</organism>
<gene>
    <name evidence="2" type="ORF">HQN60_14835</name>
</gene>
<feature type="domain" description="Methyltransferase type 11" evidence="1">
    <location>
        <begin position="55"/>
        <end position="148"/>
    </location>
</feature>
<dbReference type="Gene3D" id="3.40.50.150">
    <property type="entry name" value="Vaccinia Virus protein VP39"/>
    <property type="match status" value="1"/>
</dbReference>
<evidence type="ECO:0000259" key="1">
    <source>
        <dbReference type="Pfam" id="PF08241"/>
    </source>
</evidence>
<dbReference type="GO" id="GO:0008757">
    <property type="term" value="F:S-adenosylmethionine-dependent methyltransferase activity"/>
    <property type="evidence" value="ECO:0007669"/>
    <property type="project" value="InterPro"/>
</dbReference>
<dbReference type="Pfam" id="PF08241">
    <property type="entry name" value="Methyltransf_11"/>
    <property type="match status" value="1"/>
</dbReference>
<dbReference type="CDD" id="cd02440">
    <property type="entry name" value="AdoMet_MTases"/>
    <property type="match status" value="1"/>
</dbReference>
<dbReference type="RefSeq" id="WP_173534394.1">
    <property type="nucleotide sequence ID" value="NZ_CP054143.1"/>
</dbReference>
<name>A0A6M8SRC9_9NEIS</name>
<dbReference type="PANTHER" id="PTHR43591">
    <property type="entry name" value="METHYLTRANSFERASE"/>
    <property type="match status" value="1"/>
</dbReference>
<keyword evidence="2" id="KW-0808">Transferase</keyword>
<evidence type="ECO:0000313" key="2">
    <source>
        <dbReference type="EMBL" id="QKJ67893.1"/>
    </source>
</evidence>
<evidence type="ECO:0000313" key="3">
    <source>
        <dbReference type="Proteomes" id="UP000504844"/>
    </source>
</evidence>
<dbReference type="SUPFAM" id="SSF53335">
    <property type="entry name" value="S-adenosyl-L-methionine-dependent methyltransferases"/>
    <property type="match status" value="1"/>
</dbReference>
<dbReference type="AlphaFoldDB" id="A0A6M8SRC9"/>
<dbReference type="InterPro" id="IPR013216">
    <property type="entry name" value="Methyltransf_11"/>
</dbReference>
<keyword evidence="3" id="KW-1185">Reference proteome</keyword>
<sequence length="417" mass="48266">MAEDNLIEWKTDAWKDNEMVAWYSLRMRENFGTNRLKNKIETDICENYVSGKKILDVGIGTGRASIPLLSKGYDLTGVDSSQAMLDECRRQAGNYNIELKVGDVTALPFDTESFDSLISLNVMTHFPHVEEVLKEWKRVTKKNGKIIFDLYSLDHLSYARNTEVCLNDLLKLGHQSFNMHIKVDELVEICNKLGLTINTIIPYGSLFSGEYVRSTFKKTLQQTNWWSRQLSWISIDDDVFDFCYFLDRHLFGCLPVAYTGRFMVVLENKKSQDSNVFVFKSMSNTIVSRNAEEKKLQLKDIESRLMMPLNEWRDKFNTYLYNIKNKTIAYFLLTSCFGRIDAVDWMDFSPTFGAEIEGWLQGELMDQRAIGFARGWHFPFLNDAPFYNNGVNLASGLNYEMQKEIITSYKLNIEVGK</sequence>
<dbReference type="EMBL" id="CP054143">
    <property type="protein sequence ID" value="QKJ67893.1"/>
    <property type="molecule type" value="Genomic_DNA"/>
</dbReference>
<dbReference type="InterPro" id="IPR029063">
    <property type="entry name" value="SAM-dependent_MTases_sf"/>
</dbReference>
<dbReference type="GO" id="GO:0032259">
    <property type="term" value="P:methylation"/>
    <property type="evidence" value="ECO:0007669"/>
    <property type="project" value="UniProtKB-KW"/>
</dbReference>